<dbReference type="EMBL" id="JAPXFL010000011">
    <property type="protein sequence ID" value="KAK9499261.1"/>
    <property type="molecule type" value="Genomic_DNA"/>
</dbReference>
<keyword evidence="3" id="KW-1185">Reference proteome</keyword>
<proteinExistence type="predicted"/>
<dbReference type="Proteomes" id="UP001461498">
    <property type="component" value="Unassembled WGS sequence"/>
</dbReference>
<feature type="region of interest" description="Disordered" evidence="1">
    <location>
        <begin position="127"/>
        <end position="151"/>
    </location>
</feature>
<evidence type="ECO:0000256" key="1">
    <source>
        <dbReference type="SAM" id="MobiDB-lite"/>
    </source>
</evidence>
<feature type="compositionally biased region" description="Basic residues" evidence="1">
    <location>
        <begin position="140"/>
        <end position="151"/>
    </location>
</feature>
<evidence type="ECO:0000313" key="2">
    <source>
        <dbReference type="EMBL" id="KAK9499261.1"/>
    </source>
</evidence>
<sequence length="151" mass="17514">MLHPLTKILLNENFISIVNQHSVLRNILKSTKRSFANDKSCRPSIEVDECPCEDKIKKKREKEKRIKPRQCPGQCGRWEPQCDIYMQEDQPYKPPKFESFGDKCCPPKHLPCTQPCDPCPGEVDHSKDSWNIHRPTNSPKSKKGKKKSNKQ</sequence>
<comment type="caution">
    <text evidence="2">The sequence shown here is derived from an EMBL/GenBank/DDBJ whole genome shotgun (WGS) entry which is preliminary data.</text>
</comment>
<evidence type="ECO:0000313" key="3">
    <source>
        <dbReference type="Proteomes" id="UP001461498"/>
    </source>
</evidence>
<organism evidence="2 3">
    <name type="scientific">Rhynocoris fuscipes</name>
    <dbReference type="NCBI Taxonomy" id="488301"/>
    <lineage>
        <taxon>Eukaryota</taxon>
        <taxon>Metazoa</taxon>
        <taxon>Ecdysozoa</taxon>
        <taxon>Arthropoda</taxon>
        <taxon>Hexapoda</taxon>
        <taxon>Insecta</taxon>
        <taxon>Pterygota</taxon>
        <taxon>Neoptera</taxon>
        <taxon>Paraneoptera</taxon>
        <taxon>Hemiptera</taxon>
        <taxon>Heteroptera</taxon>
        <taxon>Panheteroptera</taxon>
        <taxon>Cimicomorpha</taxon>
        <taxon>Reduviidae</taxon>
        <taxon>Harpactorinae</taxon>
        <taxon>Harpactorini</taxon>
        <taxon>Rhynocoris</taxon>
    </lineage>
</organism>
<accession>A0AAW1CL50</accession>
<protein>
    <submittedName>
        <fullName evidence="2">Uncharacterized protein</fullName>
    </submittedName>
</protein>
<reference evidence="2 3" key="1">
    <citation type="submission" date="2022-12" db="EMBL/GenBank/DDBJ databases">
        <title>Chromosome-level genome assembly of true bugs.</title>
        <authorList>
            <person name="Ma L."/>
            <person name="Li H."/>
        </authorList>
    </citation>
    <scope>NUCLEOTIDE SEQUENCE [LARGE SCALE GENOMIC DNA]</scope>
    <source>
        <strain evidence="2">Lab_2022b</strain>
    </source>
</reference>
<dbReference type="AlphaFoldDB" id="A0AAW1CL50"/>
<name>A0AAW1CL50_9HEMI</name>
<gene>
    <name evidence="2" type="ORF">O3M35_002330</name>
</gene>